<evidence type="ECO:0000313" key="1">
    <source>
        <dbReference type="EMBL" id="ELU36022.1"/>
    </source>
</evidence>
<dbReference type="EMBL" id="AFRT01004533">
    <property type="protein sequence ID" value="ELU36022.1"/>
    <property type="molecule type" value="Genomic_DNA"/>
</dbReference>
<reference evidence="1 2" key="1">
    <citation type="journal article" date="2013" name="Nat. Commun.">
        <title>The evolution and pathogenic mechanisms of the rice sheath blight pathogen.</title>
        <authorList>
            <person name="Zheng A."/>
            <person name="Lin R."/>
            <person name="Xu L."/>
            <person name="Qin P."/>
            <person name="Tang C."/>
            <person name="Ai P."/>
            <person name="Zhang D."/>
            <person name="Liu Y."/>
            <person name="Sun Z."/>
            <person name="Feng H."/>
            <person name="Wang Y."/>
            <person name="Chen Y."/>
            <person name="Liang X."/>
            <person name="Fu R."/>
            <person name="Li Q."/>
            <person name="Zhang J."/>
            <person name="Yu X."/>
            <person name="Xie Z."/>
            <person name="Ding L."/>
            <person name="Guan P."/>
            <person name="Tang J."/>
            <person name="Liang Y."/>
            <person name="Wang S."/>
            <person name="Deng Q."/>
            <person name="Li S."/>
            <person name="Zhu J."/>
            <person name="Wang L."/>
            <person name="Liu H."/>
            <person name="Li P."/>
        </authorList>
    </citation>
    <scope>NUCLEOTIDE SEQUENCE [LARGE SCALE GENOMIC DNA]</scope>
    <source>
        <strain evidence="2">AG-1 IA</strain>
    </source>
</reference>
<evidence type="ECO:0000313" key="2">
    <source>
        <dbReference type="Proteomes" id="UP000011668"/>
    </source>
</evidence>
<dbReference type="HOGENOM" id="CLU_2401191_0_0_1"/>
<keyword evidence="2" id="KW-1185">Reference proteome</keyword>
<protein>
    <submittedName>
        <fullName evidence="1">Uncharacterized protein</fullName>
    </submittedName>
</protein>
<dbReference type="AlphaFoldDB" id="L8WH14"/>
<gene>
    <name evidence="1" type="ORF">AG1IA_09948</name>
</gene>
<name>L8WH14_THACA</name>
<comment type="caution">
    <text evidence="1">The sequence shown here is derived from an EMBL/GenBank/DDBJ whole genome shotgun (WGS) entry which is preliminary data.</text>
</comment>
<proteinExistence type="predicted"/>
<dbReference type="Proteomes" id="UP000011668">
    <property type="component" value="Unassembled WGS sequence"/>
</dbReference>
<accession>L8WH14</accession>
<sequence length="93" mass="10261">MGGGGAKLNCRRTIIASCHWAVSPLRRKDTGWVCVGVIRAEWVDACETLGIFHVGESSVPFQSHPGLPSFREIVVRTIVFHFGCTIKNHDIDL</sequence>
<organism evidence="1 2">
    <name type="scientific">Thanatephorus cucumeris (strain AG1-IA)</name>
    <name type="common">Rice sheath blight fungus</name>
    <name type="synonym">Rhizoctonia solani</name>
    <dbReference type="NCBI Taxonomy" id="983506"/>
    <lineage>
        <taxon>Eukaryota</taxon>
        <taxon>Fungi</taxon>
        <taxon>Dikarya</taxon>
        <taxon>Basidiomycota</taxon>
        <taxon>Agaricomycotina</taxon>
        <taxon>Agaricomycetes</taxon>
        <taxon>Cantharellales</taxon>
        <taxon>Ceratobasidiaceae</taxon>
        <taxon>Rhizoctonia</taxon>
        <taxon>Rhizoctonia solani AG-1</taxon>
    </lineage>
</organism>